<evidence type="ECO:0000259" key="2">
    <source>
        <dbReference type="Pfam" id="PF25023"/>
    </source>
</evidence>
<dbReference type="Gene3D" id="2.180.10.10">
    <property type="entry name" value="RHS repeat-associated core"/>
    <property type="match status" value="2"/>
</dbReference>
<dbReference type="NCBIfam" id="TIGR03696">
    <property type="entry name" value="Rhs_assc_core"/>
    <property type="match status" value="1"/>
</dbReference>
<feature type="domain" description="Teneurin-like YD-shell" evidence="2">
    <location>
        <begin position="212"/>
        <end position="568"/>
    </location>
</feature>
<name>A0A3B0VB65_9ZZZZ</name>
<reference evidence="3" key="1">
    <citation type="submission" date="2018-06" db="EMBL/GenBank/DDBJ databases">
        <authorList>
            <person name="Zhirakovskaya E."/>
        </authorList>
    </citation>
    <scope>NUCLEOTIDE SEQUENCE</scope>
</reference>
<dbReference type="AlphaFoldDB" id="A0A3B0VB65"/>
<keyword evidence="1" id="KW-0677">Repeat</keyword>
<proteinExistence type="predicted"/>
<sequence>MDSLGGAFITLMYNGDGKLSGAKDVNGTQVLWIEYDLVTGKLSKARDYGNREINYSWEVINATASPKRYKLTNVKDARGYDWQYAYSNAVARDGRVDVISRTDPEGRIKTIAYSSSGRASGITNALGHTTTYRFDYIKSRKEFYLKTSYPGGRVTETWYERDGEVKRRDINGINIITITEDLRKDIEKDTFGRTTTKAFDEFKNLLKTTYPDGTSTSTTYDLSTSNPLTNTDERGTITKYEYWPNGRLKKMTEALGTSVERSTEYTYDQYGQMLTKTQVGDAVTATAITQYFFDNKGNVNKIIDAELNERQYTSYDSQGNNLVMIDGRGNTWTQSYDALGNQTNSKNPLNEETINTYDKVNNHTKIIYPDTNFIQFEYDNRNRMIKQTDELGYSNTTTYDQAGNRVRETDKAGRATQYRYDLLNRQDEIEDAAGNIIKYTYPNPNGSNLNPGSIYQPINIQYPTYTQGFKYDLKNRVFEEILNYQTSTNIAKVETQKIKYDATNNRIESIDAENRSTKAEYDPLNRLTKSIDSLLQQTVYTYDDRNNMLSLTDALNQAHIFTYDKNNQKLTESRPLGQTETYTYNANNQMATRTDAKGQKTEVIYNQASRNTQVNYHKTDTTLDKTVTFSYNTRGNLTSYDDGTTQGVYTYDNAQQKLTETITYGTEIFNSTYSYHPDGQKASYTNLENITYSYYYNNLGILQNIVIPNEGNISYQNFNWNRPQTINYPGGITRTLAYDGLQRINSINVQDTSNQTLMNYDYTYTPTGNITNKNTEHGDYSYGYDDLDRLTNADYPNLTDETFTYDALGNRKTDSSTGITQWLYNQNNQLLNSVNNQFTYDANGSQIEEKDNNAVLEKQYIYNTENRLAEIKDGSGVNIATYYYDPFGRRLSKTVTNPDATTTTTYFHYNDEGYSAEKTNGQITSYLFSPQNTWSTSPILKRENNTYYYYQNDHLGTPNILHDKQGQVVNAREMKAFGEWSNSTDIINSNFAFAGQYRDAETSTYYNFHRNYHPGLGRYIKSDPIGLGGGLNMFNYVNNNPNIIIDYLGLKGLECGWVKSGCEEGYRVWHPYNREWGCSRPKLVEVPCPNPKYGTDCLRDCHYLSLIECAPAGSGLGAGAGYACNVTPAGKVVCFVVGGIVNNTY</sequence>
<dbReference type="NCBIfam" id="TIGR01643">
    <property type="entry name" value="YD_repeat_2x"/>
    <property type="match status" value="4"/>
</dbReference>
<dbReference type="PANTHER" id="PTHR32305:SF15">
    <property type="entry name" value="PROTEIN RHSA-RELATED"/>
    <property type="match status" value="1"/>
</dbReference>
<dbReference type="InterPro" id="IPR056823">
    <property type="entry name" value="TEN-like_YD-shell"/>
</dbReference>
<protein>
    <recommendedName>
        <fullName evidence="2">Teneurin-like YD-shell domain-containing protein</fullName>
    </recommendedName>
</protein>
<dbReference type="InterPro" id="IPR006530">
    <property type="entry name" value="YD"/>
</dbReference>
<feature type="domain" description="Teneurin-like YD-shell" evidence="2">
    <location>
        <begin position="733"/>
        <end position="1023"/>
    </location>
</feature>
<dbReference type="PANTHER" id="PTHR32305">
    <property type="match status" value="1"/>
</dbReference>
<evidence type="ECO:0000313" key="3">
    <source>
        <dbReference type="EMBL" id="VAW37970.1"/>
    </source>
</evidence>
<organism evidence="3">
    <name type="scientific">hydrothermal vent metagenome</name>
    <dbReference type="NCBI Taxonomy" id="652676"/>
    <lineage>
        <taxon>unclassified sequences</taxon>
        <taxon>metagenomes</taxon>
        <taxon>ecological metagenomes</taxon>
    </lineage>
</organism>
<dbReference type="InterPro" id="IPR022385">
    <property type="entry name" value="Rhs_assc_core"/>
</dbReference>
<evidence type="ECO:0000256" key="1">
    <source>
        <dbReference type="ARBA" id="ARBA00022737"/>
    </source>
</evidence>
<feature type="non-terminal residue" evidence="3">
    <location>
        <position position="1145"/>
    </location>
</feature>
<dbReference type="EMBL" id="UOEW01000187">
    <property type="protein sequence ID" value="VAW37970.1"/>
    <property type="molecule type" value="Genomic_DNA"/>
</dbReference>
<accession>A0A3B0VB65</accession>
<dbReference type="Pfam" id="PF25023">
    <property type="entry name" value="TEN_YD-shell"/>
    <property type="match status" value="2"/>
</dbReference>
<gene>
    <name evidence="3" type="ORF">MNBD_GAMMA01-488</name>
</gene>
<dbReference type="InterPro" id="IPR050708">
    <property type="entry name" value="T6SS_VgrG/RHS"/>
</dbReference>